<evidence type="ECO:0000313" key="1">
    <source>
        <dbReference type="EMBL" id="OGZ46202.1"/>
    </source>
</evidence>
<protein>
    <recommendedName>
        <fullName evidence="3">PKD domain-containing protein</fullName>
    </recommendedName>
</protein>
<evidence type="ECO:0000313" key="2">
    <source>
        <dbReference type="Proteomes" id="UP000177785"/>
    </source>
</evidence>
<reference evidence="1 2" key="1">
    <citation type="journal article" date="2016" name="Nat. Commun.">
        <title>Thousands of microbial genomes shed light on interconnected biogeochemical processes in an aquifer system.</title>
        <authorList>
            <person name="Anantharaman K."/>
            <person name="Brown C.T."/>
            <person name="Hug L.A."/>
            <person name="Sharon I."/>
            <person name="Castelle C.J."/>
            <person name="Probst A.J."/>
            <person name="Thomas B.C."/>
            <person name="Singh A."/>
            <person name="Wilkins M.J."/>
            <person name="Karaoz U."/>
            <person name="Brodie E.L."/>
            <person name="Williams K.H."/>
            <person name="Hubbard S.S."/>
            <person name="Banfield J.F."/>
        </authorList>
    </citation>
    <scope>NUCLEOTIDE SEQUENCE [LARGE SCALE GENOMIC DNA]</scope>
</reference>
<dbReference type="Proteomes" id="UP000177785">
    <property type="component" value="Unassembled WGS sequence"/>
</dbReference>
<proteinExistence type="predicted"/>
<evidence type="ECO:0008006" key="3">
    <source>
        <dbReference type="Google" id="ProtNLM"/>
    </source>
</evidence>
<comment type="caution">
    <text evidence="1">The sequence shown here is derived from an EMBL/GenBank/DDBJ whole genome shotgun (WGS) entry which is preliminary data.</text>
</comment>
<name>A0A1G2G7Z7_9BACT</name>
<dbReference type="EMBL" id="MHNL01000001">
    <property type="protein sequence ID" value="OGZ46202.1"/>
    <property type="molecule type" value="Genomic_DNA"/>
</dbReference>
<dbReference type="AlphaFoldDB" id="A0A1G2G7Z7"/>
<sequence length="342" mass="37014">MHIITQKSPSYLHFLLKGVLVSLLFIFSLPIVAAAQSVGDVGAGTSIDFNPRTPGPNQSVEARVVSFSFDRLLASYIWYVDGKVSASGTGRQSTTFTTGKPGSRHIVKVVIQTNDGGVISTSAELTVGDIDLLWSAETTTPPGYPGRALPSIFSLVKVVALPNIISNGKQINPKSLSYEWLVNGRRLPASSGNGEDSLLLNITSSPDVETQVTVNVSTLSQSIKQTKTISIRPVAQKINFYEIDPARGPKYQRNIAQGFSLGAGSEAKILATPFYFNQRSFGFLDYVWKIAGQRISDPQSRPAILSFKTEQGSSGTKHVSLQLENPQNPLEIAEKSFIINVQ</sequence>
<gene>
    <name evidence="1" type="ORF">A2756_06380</name>
</gene>
<dbReference type="STRING" id="1802115.A2756_06380"/>
<organism evidence="1 2">
    <name type="scientific">Candidatus Ryanbacteria bacterium RIFCSPHIGHO2_01_FULL_48_27</name>
    <dbReference type="NCBI Taxonomy" id="1802115"/>
    <lineage>
        <taxon>Bacteria</taxon>
        <taxon>Candidatus Ryaniibacteriota</taxon>
    </lineage>
</organism>
<accession>A0A1G2G7Z7</accession>